<dbReference type="FunFam" id="2.40.420.20:FF:000001">
    <property type="entry name" value="Efflux RND transporter periplasmic adaptor subunit"/>
    <property type="match status" value="1"/>
</dbReference>
<evidence type="ECO:0000256" key="6">
    <source>
        <dbReference type="ARBA" id="ARBA00023136"/>
    </source>
</evidence>
<dbReference type="GO" id="GO:0030313">
    <property type="term" value="C:cell envelope"/>
    <property type="evidence" value="ECO:0007669"/>
    <property type="project" value="UniProtKB-SubCell"/>
</dbReference>
<dbReference type="InterPro" id="IPR006143">
    <property type="entry name" value="RND_pump_MFP"/>
</dbReference>
<dbReference type="NCBIfam" id="TIGR01730">
    <property type="entry name" value="RND_mfp"/>
    <property type="match status" value="1"/>
</dbReference>
<evidence type="ECO:0000313" key="13">
    <source>
        <dbReference type="Proteomes" id="UP000319783"/>
    </source>
</evidence>
<keyword evidence="6" id="KW-0472">Membrane</keyword>
<feature type="signal peptide" evidence="7">
    <location>
        <begin position="1"/>
        <end position="20"/>
    </location>
</feature>
<comment type="similarity">
    <text evidence="2">Belongs to the membrane fusion protein (MFP) (TC 8.A.1) family.</text>
</comment>
<dbReference type="SUPFAM" id="SSF111369">
    <property type="entry name" value="HlyD-like secretion proteins"/>
    <property type="match status" value="1"/>
</dbReference>
<dbReference type="InterPro" id="IPR058624">
    <property type="entry name" value="MdtA-like_HH"/>
</dbReference>
<feature type="domain" description="Multidrug resistance protein MdtA-like barrel-sandwich hybrid" evidence="9">
    <location>
        <begin position="63"/>
        <end position="199"/>
    </location>
</feature>
<feature type="domain" description="Multidrug resistance protein MdtA-like beta-barrel" evidence="10">
    <location>
        <begin position="208"/>
        <end position="289"/>
    </location>
</feature>
<gene>
    <name evidence="12" type="ORF">JETT_2942</name>
</gene>
<sequence length="387" mass="42738">MKPFLVAKFCFVSGCMAVIAACSPGTTEKAGMPEGVPVTAAIAAQKDVPVQMSTIGNVEAYSTVSVKTQVEGELLRVCFQEGREVEKGDLLFIVDPRPFKTLQRQFEANLARDRALMNKAEADAGRYEELFKNGVVSQQEYDQYLTNFEALKETVRADAAAVVNAKLQVGYCYIRSPINGRVGKLFVNQGNIVKANDTVLVTINQTKPIYVTFHLPEQKLLKIRKYMALGNVKVEAILPQNEIKPVVGELTFINNEVNNSTGTIFLRAVFPNTEEFLWPKQFVHVAITLTIQRNAVVVPTQAIQTGQEGKYVFIIKPDLTIEYRPVVPGNGFDQEIIVAEGVQPGEKVVTNGQLQLASGSKVEIKNDSDLWAQKTSGLNDQEMATYE</sequence>
<keyword evidence="4" id="KW-1003">Cell membrane</keyword>
<dbReference type="GO" id="GO:0015562">
    <property type="term" value="F:efflux transmembrane transporter activity"/>
    <property type="evidence" value="ECO:0007669"/>
    <property type="project" value="TreeGrafter"/>
</dbReference>
<dbReference type="Proteomes" id="UP000319783">
    <property type="component" value="Unassembled WGS sequence"/>
</dbReference>
<accession>A0A533Q817</accession>
<evidence type="ECO:0000256" key="1">
    <source>
        <dbReference type="ARBA" id="ARBA00004236"/>
    </source>
</evidence>
<evidence type="ECO:0000259" key="10">
    <source>
        <dbReference type="Pfam" id="PF25944"/>
    </source>
</evidence>
<name>A0A533Q817_9BACT</name>
<dbReference type="Gene3D" id="2.40.30.170">
    <property type="match status" value="1"/>
</dbReference>
<evidence type="ECO:0000259" key="9">
    <source>
        <dbReference type="Pfam" id="PF25917"/>
    </source>
</evidence>
<dbReference type="PANTHER" id="PTHR30469">
    <property type="entry name" value="MULTIDRUG RESISTANCE PROTEIN MDTA"/>
    <property type="match status" value="1"/>
</dbReference>
<evidence type="ECO:0000313" key="12">
    <source>
        <dbReference type="EMBL" id="TLD40788.1"/>
    </source>
</evidence>
<evidence type="ECO:0000259" key="8">
    <source>
        <dbReference type="Pfam" id="PF25876"/>
    </source>
</evidence>
<feature type="domain" description="Multidrug resistance protein MdtA-like C-terminal permuted SH3" evidence="11">
    <location>
        <begin position="294"/>
        <end position="352"/>
    </location>
</feature>
<evidence type="ECO:0000256" key="5">
    <source>
        <dbReference type="ARBA" id="ARBA00022519"/>
    </source>
</evidence>
<comment type="caution">
    <text evidence="12">The sequence shown here is derived from an EMBL/GenBank/DDBJ whole genome shotgun (WGS) entry which is preliminary data.</text>
</comment>
<dbReference type="Pfam" id="PF25967">
    <property type="entry name" value="RND-MFP_C"/>
    <property type="match status" value="1"/>
</dbReference>
<dbReference type="InterPro" id="IPR058626">
    <property type="entry name" value="MdtA-like_b-barrel"/>
</dbReference>
<dbReference type="GO" id="GO:1990281">
    <property type="term" value="C:efflux pump complex"/>
    <property type="evidence" value="ECO:0007669"/>
    <property type="project" value="TreeGrafter"/>
</dbReference>
<dbReference type="PANTHER" id="PTHR30469:SF36">
    <property type="entry name" value="BLL3903 PROTEIN"/>
    <property type="match status" value="1"/>
</dbReference>
<dbReference type="InterPro" id="IPR058627">
    <property type="entry name" value="MdtA-like_C"/>
</dbReference>
<dbReference type="Pfam" id="PF25917">
    <property type="entry name" value="BSH_RND"/>
    <property type="match status" value="1"/>
</dbReference>
<dbReference type="PROSITE" id="PS51257">
    <property type="entry name" value="PROKAR_LIPOPROTEIN"/>
    <property type="match status" value="1"/>
</dbReference>
<evidence type="ECO:0000256" key="3">
    <source>
        <dbReference type="ARBA" id="ARBA00022448"/>
    </source>
</evidence>
<dbReference type="AlphaFoldDB" id="A0A533Q817"/>
<keyword evidence="7" id="KW-0732">Signal</keyword>
<proteinExistence type="inferred from homology"/>
<feature type="chain" id="PRO_5022172236" evidence="7">
    <location>
        <begin position="21"/>
        <end position="387"/>
    </location>
</feature>
<evidence type="ECO:0000256" key="7">
    <source>
        <dbReference type="SAM" id="SignalP"/>
    </source>
</evidence>
<comment type="subcellular location">
    <subcellularLocation>
        <location evidence="1">Cell membrane</location>
    </subcellularLocation>
</comment>
<dbReference type="Gene3D" id="2.40.420.20">
    <property type="match status" value="1"/>
</dbReference>
<feature type="domain" description="Multidrug resistance protein MdtA-like alpha-helical hairpin" evidence="8">
    <location>
        <begin position="105"/>
        <end position="171"/>
    </location>
</feature>
<protein>
    <submittedName>
        <fullName evidence="12">Putative Co/Zn/Cd efflux system membrane fusion protein</fullName>
    </submittedName>
</protein>
<evidence type="ECO:0000256" key="2">
    <source>
        <dbReference type="ARBA" id="ARBA00009477"/>
    </source>
</evidence>
<keyword evidence="5" id="KW-0997">Cell inner membrane</keyword>
<dbReference type="EMBL" id="SULG01000080">
    <property type="protein sequence ID" value="TLD40788.1"/>
    <property type="molecule type" value="Genomic_DNA"/>
</dbReference>
<evidence type="ECO:0000259" key="11">
    <source>
        <dbReference type="Pfam" id="PF25967"/>
    </source>
</evidence>
<dbReference type="Pfam" id="PF25876">
    <property type="entry name" value="HH_MFP_RND"/>
    <property type="match status" value="1"/>
</dbReference>
<dbReference type="InterPro" id="IPR058625">
    <property type="entry name" value="MdtA-like_BSH"/>
</dbReference>
<evidence type="ECO:0000256" key="4">
    <source>
        <dbReference type="ARBA" id="ARBA00022475"/>
    </source>
</evidence>
<dbReference type="Pfam" id="PF25944">
    <property type="entry name" value="Beta-barrel_RND"/>
    <property type="match status" value="1"/>
</dbReference>
<organism evidence="12 13">
    <name type="scientific">Candidatus Jettenia ecosi</name>
    <dbReference type="NCBI Taxonomy" id="2494326"/>
    <lineage>
        <taxon>Bacteria</taxon>
        <taxon>Pseudomonadati</taxon>
        <taxon>Planctomycetota</taxon>
        <taxon>Candidatus Brocadiia</taxon>
        <taxon>Candidatus Brocadiales</taxon>
        <taxon>Candidatus Brocadiaceae</taxon>
        <taxon>Candidatus Jettenia</taxon>
    </lineage>
</organism>
<dbReference type="Gene3D" id="1.10.287.470">
    <property type="entry name" value="Helix hairpin bin"/>
    <property type="match status" value="1"/>
</dbReference>
<dbReference type="Gene3D" id="2.40.50.100">
    <property type="match status" value="1"/>
</dbReference>
<reference evidence="12 13" key="1">
    <citation type="submission" date="2019-04" db="EMBL/GenBank/DDBJ databases">
        <title>Genome of a novel bacterium Candidatus Jettenia ecosi reconstructed from metagenome of an anammox bioreactor.</title>
        <authorList>
            <person name="Mardanov A.V."/>
            <person name="Beletsky A.V."/>
            <person name="Ravin N.V."/>
            <person name="Botchkova E.A."/>
            <person name="Litti Y.V."/>
            <person name="Nozhevnikova A.N."/>
        </authorList>
    </citation>
    <scope>NUCLEOTIDE SEQUENCE [LARGE SCALE GENOMIC DNA]</scope>
    <source>
        <strain evidence="12">J2</strain>
    </source>
</reference>
<keyword evidence="3" id="KW-0813">Transport</keyword>